<organism evidence="2 3">
    <name type="scientific">Neurospora crassa (strain ATCC 24698 / 74-OR23-1A / CBS 708.71 / DSM 1257 / FGSC 987)</name>
    <dbReference type="NCBI Taxonomy" id="367110"/>
    <lineage>
        <taxon>Eukaryota</taxon>
        <taxon>Fungi</taxon>
        <taxon>Dikarya</taxon>
        <taxon>Ascomycota</taxon>
        <taxon>Pezizomycotina</taxon>
        <taxon>Sordariomycetes</taxon>
        <taxon>Sordariomycetidae</taxon>
        <taxon>Sordariales</taxon>
        <taxon>Sordariaceae</taxon>
        <taxon>Neurospora</taxon>
    </lineage>
</organism>
<dbReference type="EMBL" id="CM002236">
    <property type="protein sequence ID" value="ESA43898.1"/>
    <property type="molecule type" value="Genomic_DNA"/>
</dbReference>
<dbReference type="AlphaFoldDB" id="V5IP28"/>
<name>V5IP28_NEUCR</name>
<sequence>MELLKGLDFGHLRHRDRDNVGRHATANTGGSWSAQYRYKYTTSTWQTAALTLTLILGIEANWLQRNEALNKHKPPSSLETSVPEEVGLITRYRLIYKQPPSNQNHKREHESGELRIAVTDRQHLKLLVYVKPESWPETEVRCQIAKRQTGGGQSFCPPPDGSKALRAGDLRDLC</sequence>
<gene>
    <name evidence="2" type="ORF">NCU16361</name>
</gene>
<evidence type="ECO:0000313" key="3">
    <source>
        <dbReference type="Proteomes" id="UP000001805"/>
    </source>
</evidence>
<evidence type="ECO:0000256" key="1">
    <source>
        <dbReference type="SAM" id="MobiDB-lite"/>
    </source>
</evidence>
<dbReference type="Proteomes" id="UP000001805">
    <property type="component" value="Chromosome 1, Linkage Group I"/>
</dbReference>
<feature type="region of interest" description="Disordered" evidence="1">
    <location>
        <begin position="148"/>
        <end position="174"/>
    </location>
</feature>
<dbReference type="InParanoid" id="V5IP28"/>
<accession>V5IP28</accession>
<proteinExistence type="predicted"/>
<evidence type="ECO:0000313" key="2">
    <source>
        <dbReference type="EMBL" id="ESA43898.1"/>
    </source>
</evidence>
<dbReference type="VEuPathDB" id="FungiDB:NCU16361"/>
<dbReference type="RefSeq" id="XP_011393357.1">
    <property type="nucleotide sequence ID" value="XM_011395055.1"/>
</dbReference>
<dbReference type="KEGG" id="ncr:NCU16361"/>
<dbReference type="GeneID" id="23569418"/>
<protein>
    <submittedName>
        <fullName evidence="2">Uncharacterized protein</fullName>
    </submittedName>
</protein>
<keyword evidence="3" id="KW-1185">Reference proteome</keyword>
<reference evidence="2 3" key="1">
    <citation type="journal article" date="2003" name="Nature">
        <title>The genome sequence of the filamentous fungus Neurospora crassa.</title>
        <authorList>
            <person name="Galagan J.E."/>
            <person name="Calvo S.E."/>
            <person name="Borkovich K.A."/>
            <person name="Selker E.U."/>
            <person name="Read N.D."/>
            <person name="Jaffe D."/>
            <person name="FitzHugh W."/>
            <person name="Ma L.J."/>
            <person name="Smirnov S."/>
            <person name="Purcell S."/>
            <person name="Rehman B."/>
            <person name="Elkins T."/>
            <person name="Engels R."/>
            <person name="Wang S."/>
            <person name="Nielsen C.B."/>
            <person name="Butler J."/>
            <person name="Endrizzi M."/>
            <person name="Qui D."/>
            <person name="Ianakiev P."/>
            <person name="Bell-Pedersen D."/>
            <person name="Nelson M.A."/>
            <person name="Werner-Washburne M."/>
            <person name="Selitrennikoff C.P."/>
            <person name="Kinsey J.A."/>
            <person name="Braun E.L."/>
            <person name="Zelter A."/>
            <person name="Schulte U."/>
            <person name="Kothe G.O."/>
            <person name="Jedd G."/>
            <person name="Mewes W."/>
            <person name="Staben C."/>
            <person name="Marcotte E."/>
            <person name="Greenberg D."/>
            <person name="Roy A."/>
            <person name="Foley K."/>
            <person name="Naylor J."/>
            <person name="Stange-Thomann N."/>
            <person name="Barrett R."/>
            <person name="Gnerre S."/>
            <person name="Kamal M."/>
            <person name="Kamvysselis M."/>
            <person name="Mauceli E."/>
            <person name="Bielke C."/>
            <person name="Rudd S."/>
            <person name="Frishman D."/>
            <person name="Krystofova S."/>
            <person name="Rasmussen C."/>
            <person name="Metzenberg R.L."/>
            <person name="Perkins D.D."/>
            <person name="Kroken S."/>
            <person name="Cogoni C."/>
            <person name="Macino G."/>
            <person name="Catcheside D."/>
            <person name="Li W."/>
            <person name="Pratt R.J."/>
            <person name="Osmani S.A."/>
            <person name="DeSouza C.P."/>
            <person name="Glass L."/>
            <person name="Orbach M.J."/>
            <person name="Berglund J.A."/>
            <person name="Voelker R."/>
            <person name="Yarden O."/>
            <person name="Plamann M."/>
            <person name="Seiler S."/>
            <person name="Dunlap J."/>
            <person name="Radford A."/>
            <person name="Aramayo R."/>
            <person name="Natvig D.O."/>
            <person name="Alex L.A."/>
            <person name="Mannhaupt G."/>
            <person name="Ebbole D.J."/>
            <person name="Freitag M."/>
            <person name="Paulsen I."/>
            <person name="Sachs M.S."/>
            <person name="Lander E.S."/>
            <person name="Nusbaum C."/>
            <person name="Birren B."/>
        </authorList>
    </citation>
    <scope>NUCLEOTIDE SEQUENCE [LARGE SCALE GENOMIC DNA]</scope>
    <source>
        <strain evidence="3">ATCC 24698 / 74-OR23-1A / CBS 708.71 / DSM 1257 / FGSC 987</strain>
    </source>
</reference>